<evidence type="ECO:0000256" key="1">
    <source>
        <dbReference type="SAM" id="MobiDB-lite"/>
    </source>
</evidence>
<dbReference type="Pfam" id="PF11915">
    <property type="entry name" value="DUF3433"/>
    <property type="match status" value="1"/>
</dbReference>
<dbReference type="PANTHER" id="PTHR37544:SF3">
    <property type="entry name" value="SPRAY"/>
    <property type="match status" value="1"/>
</dbReference>
<feature type="transmembrane region" description="Helical" evidence="2">
    <location>
        <begin position="134"/>
        <end position="154"/>
    </location>
</feature>
<feature type="region of interest" description="Disordered" evidence="1">
    <location>
        <begin position="1"/>
        <end position="49"/>
    </location>
</feature>
<organism evidence="3 4">
    <name type="scientific">Trichoglossum hirsutum</name>
    <dbReference type="NCBI Taxonomy" id="265104"/>
    <lineage>
        <taxon>Eukaryota</taxon>
        <taxon>Fungi</taxon>
        <taxon>Dikarya</taxon>
        <taxon>Ascomycota</taxon>
        <taxon>Pezizomycotina</taxon>
        <taxon>Geoglossomycetes</taxon>
        <taxon>Geoglossales</taxon>
        <taxon>Geoglossaceae</taxon>
        <taxon>Trichoglossum</taxon>
    </lineage>
</organism>
<reference evidence="3" key="1">
    <citation type="submission" date="2021-03" db="EMBL/GenBank/DDBJ databases">
        <title>Comparative genomics and phylogenomic investigation of the class Geoglossomycetes provide insights into ecological specialization and systematics.</title>
        <authorList>
            <person name="Melie T."/>
            <person name="Pirro S."/>
            <person name="Miller A.N."/>
            <person name="Quandt A."/>
        </authorList>
    </citation>
    <scope>NUCLEOTIDE SEQUENCE</scope>
    <source>
        <strain evidence="3">CAQ_001_2017</strain>
    </source>
</reference>
<keyword evidence="2" id="KW-0812">Transmembrane</keyword>
<dbReference type="EMBL" id="JAGHQM010002620">
    <property type="protein sequence ID" value="KAH0548355.1"/>
    <property type="molecule type" value="Genomic_DNA"/>
</dbReference>
<dbReference type="InterPro" id="IPR021840">
    <property type="entry name" value="DUF3433"/>
</dbReference>
<evidence type="ECO:0000313" key="4">
    <source>
        <dbReference type="Proteomes" id="UP000750711"/>
    </source>
</evidence>
<sequence>MDPGRPPAPLRASGISRRPVRLPRANNADPAQQSENRFTGSVSPVVEGGPPFPHSLAGAVLPTPTLSYPASNANSSQIPVGSLPPNAGGEGATMYGHVPALNGSDVHAVQEDGPSGANTPAVEWFSINLWRSSLIGTFIFESALLLTIITLLIFSTKNSGFVRVSNPPPPTTANKSSRHWQQAILWTSLPNFVFQILKAIWEAMVIALLDREPYIELKKARGALAEKSIILDYRTRITAFVWFVALKNKHLVGGICGLLGVILSFAIVPLTAHLFEASSVVFHVAVPARFTTFYNDSSISSSTDLRSGFDTVSAIFNFGGNPLPWTTERYAFPAFALVGQKDETAASGSANMTVATIGYSAFLDCVDVTKDATIHYDQNTQVMDWSFTDRSCSASSSVDTSKLGSLYVYTWATKSCSIQASYSRFSLIAGLHQKSNNGSIPFSNLVILSCIPGYSTTPGDLTVTPGTDNSSTTVASFDTTGGENIIDRGYAWIPFEEGIHFYITNDPTDSSFQTDIGRLIYTYSSRKVSPNSPLDSTALKNATGTVFTAVFSVFASTYMFQPLVGDTYKDINFTSKSSKTTATVSSTQTRLFVVWYIAIPIIIVLLFTMVFTVIAGHHTYSKPSILHEEPSGLLSYAAMLKGCDSINELVDDAIRYGEKRPPPRGRWERLVHYITPWGKEEPPGSTNDQEITVAYRGRPVKSVKSLGLLREGRWRGRWQMRGPVPLDEQLVFVNATQQETPTAGTNVT</sequence>
<feature type="transmembrane region" description="Helical" evidence="2">
    <location>
        <begin position="251"/>
        <end position="275"/>
    </location>
</feature>
<feature type="compositionally biased region" description="Polar residues" evidence="1">
    <location>
        <begin position="29"/>
        <end position="42"/>
    </location>
</feature>
<evidence type="ECO:0000256" key="2">
    <source>
        <dbReference type="SAM" id="Phobius"/>
    </source>
</evidence>
<name>A0A9P8IEX3_9PEZI</name>
<keyword evidence="2" id="KW-0472">Membrane</keyword>
<feature type="transmembrane region" description="Helical" evidence="2">
    <location>
        <begin position="593"/>
        <end position="615"/>
    </location>
</feature>
<accession>A0A9P8IEX3</accession>
<keyword evidence="4" id="KW-1185">Reference proteome</keyword>
<dbReference type="PANTHER" id="PTHR37544">
    <property type="entry name" value="SPRAY-RELATED"/>
    <property type="match status" value="1"/>
</dbReference>
<gene>
    <name evidence="3" type="ORF">GP486_007971</name>
</gene>
<proteinExistence type="predicted"/>
<keyword evidence="2" id="KW-1133">Transmembrane helix</keyword>
<evidence type="ECO:0000313" key="3">
    <source>
        <dbReference type="EMBL" id="KAH0548355.1"/>
    </source>
</evidence>
<protein>
    <submittedName>
        <fullName evidence="3">Uncharacterized protein</fullName>
    </submittedName>
</protein>
<dbReference type="AlphaFoldDB" id="A0A9P8IEX3"/>
<dbReference type="Proteomes" id="UP000750711">
    <property type="component" value="Unassembled WGS sequence"/>
</dbReference>
<comment type="caution">
    <text evidence="3">The sequence shown here is derived from an EMBL/GenBank/DDBJ whole genome shotgun (WGS) entry which is preliminary data.</text>
</comment>